<dbReference type="InterPro" id="IPR000305">
    <property type="entry name" value="GIY-YIG_endonuc"/>
</dbReference>
<comment type="similarity">
    <text evidence="1">Belongs to the UPF0213 family.</text>
</comment>
<evidence type="ECO:0000256" key="1">
    <source>
        <dbReference type="ARBA" id="ARBA00007435"/>
    </source>
</evidence>
<dbReference type="InterPro" id="IPR050190">
    <property type="entry name" value="UPF0213_domain"/>
</dbReference>
<dbReference type="PROSITE" id="PS50164">
    <property type="entry name" value="GIY_YIG"/>
    <property type="match status" value="1"/>
</dbReference>
<dbReference type="SUPFAM" id="SSF82771">
    <property type="entry name" value="GIY-YIG endonuclease"/>
    <property type="match status" value="1"/>
</dbReference>
<sequence length="114" mass="12673">MTFWAYMLHCRGGYFYAGHTEDLELRVAQHESGMLPGFASDHLPVHLVWSQEFPTRYEALAVERQIKGWSRAKKLALIQGDWLKISALAKGNGSPSTSSGRTDVAETSDEGQCS</sequence>
<dbReference type="Proteomes" id="UP001165363">
    <property type="component" value="Unassembled WGS sequence"/>
</dbReference>
<protein>
    <submittedName>
        <fullName evidence="4">GIY-YIG nuclease family protein</fullName>
    </submittedName>
</protein>
<gene>
    <name evidence="4" type="ORF">LZ536_00915</name>
</gene>
<dbReference type="PANTHER" id="PTHR34477:SF1">
    <property type="entry name" value="UPF0213 PROTEIN YHBQ"/>
    <property type="match status" value="1"/>
</dbReference>
<dbReference type="PANTHER" id="PTHR34477">
    <property type="entry name" value="UPF0213 PROTEIN YHBQ"/>
    <property type="match status" value="1"/>
</dbReference>
<feature type="domain" description="GIY-YIG" evidence="3">
    <location>
        <begin position="1"/>
        <end position="76"/>
    </location>
</feature>
<dbReference type="Pfam" id="PF01541">
    <property type="entry name" value="GIY-YIG"/>
    <property type="match status" value="1"/>
</dbReference>
<comment type="caution">
    <text evidence="4">The sequence shown here is derived from an EMBL/GenBank/DDBJ whole genome shotgun (WGS) entry which is preliminary data.</text>
</comment>
<evidence type="ECO:0000259" key="3">
    <source>
        <dbReference type="PROSITE" id="PS50164"/>
    </source>
</evidence>
<organism evidence="4 5">
    <name type="scientific">Sphingomonas alba</name>
    <dbReference type="NCBI Taxonomy" id="2908208"/>
    <lineage>
        <taxon>Bacteria</taxon>
        <taxon>Pseudomonadati</taxon>
        <taxon>Pseudomonadota</taxon>
        <taxon>Alphaproteobacteria</taxon>
        <taxon>Sphingomonadales</taxon>
        <taxon>Sphingomonadaceae</taxon>
        <taxon>Sphingomonas</taxon>
    </lineage>
</organism>
<dbReference type="EMBL" id="JAMGBD010000001">
    <property type="protein sequence ID" value="MCL6682466.1"/>
    <property type="molecule type" value="Genomic_DNA"/>
</dbReference>
<name>A0ABT0RIM0_9SPHN</name>
<dbReference type="Gene3D" id="3.40.1440.10">
    <property type="entry name" value="GIY-YIG endonuclease"/>
    <property type="match status" value="1"/>
</dbReference>
<evidence type="ECO:0000313" key="4">
    <source>
        <dbReference type="EMBL" id="MCL6682466.1"/>
    </source>
</evidence>
<accession>A0ABT0RIM0</accession>
<evidence type="ECO:0000313" key="5">
    <source>
        <dbReference type="Proteomes" id="UP001165363"/>
    </source>
</evidence>
<dbReference type="InterPro" id="IPR035901">
    <property type="entry name" value="GIY-YIG_endonuc_sf"/>
</dbReference>
<dbReference type="RefSeq" id="WP_249846435.1">
    <property type="nucleotide sequence ID" value="NZ_JAMGBD010000001.1"/>
</dbReference>
<feature type="region of interest" description="Disordered" evidence="2">
    <location>
        <begin position="90"/>
        <end position="114"/>
    </location>
</feature>
<keyword evidence="5" id="KW-1185">Reference proteome</keyword>
<evidence type="ECO:0000256" key="2">
    <source>
        <dbReference type="SAM" id="MobiDB-lite"/>
    </source>
</evidence>
<reference evidence="4" key="1">
    <citation type="submission" date="2022-05" db="EMBL/GenBank/DDBJ databases">
        <authorList>
            <person name="Jo J.-H."/>
            <person name="Im W.-T."/>
        </authorList>
    </citation>
    <scope>NUCLEOTIDE SEQUENCE</scope>
    <source>
        <strain evidence="4">SE158</strain>
    </source>
</reference>
<proteinExistence type="inferred from homology"/>